<reference evidence="1 2" key="1">
    <citation type="submission" date="2020-01" db="EMBL/GenBank/DDBJ databases">
        <title>Paenibacillus soybeanensis sp. nov. isolated from the nodules of soybean (Glycine max(L.) Merr).</title>
        <authorList>
            <person name="Wang H."/>
        </authorList>
    </citation>
    <scope>NUCLEOTIDE SEQUENCE [LARGE SCALE GENOMIC DNA]</scope>
    <source>
        <strain evidence="1 2">DSM 23054</strain>
    </source>
</reference>
<protein>
    <submittedName>
        <fullName evidence="1">Uncharacterized protein</fullName>
    </submittedName>
</protein>
<keyword evidence="2" id="KW-1185">Reference proteome</keyword>
<sequence>MRKYVHLGLALALLLICWNAFPGKEKSITKEEAERFALEQAAKDGYQGAEVWERFNHVTSEGNAFSIARNRFVHVWQVYLNAAGHPAILNTPAVNYDVDRKDGTIVSSVKGLLQVGMDLKLSDIQLDDLGNEQERGVSVAIRNEGKTSYFIE</sequence>
<evidence type="ECO:0000313" key="1">
    <source>
        <dbReference type="EMBL" id="NBC70207.1"/>
    </source>
</evidence>
<dbReference type="EMBL" id="JAAAMU010000006">
    <property type="protein sequence ID" value="NBC70207.1"/>
    <property type="molecule type" value="Genomic_DNA"/>
</dbReference>
<comment type="caution">
    <text evidence="1">The sequence shown here is derived from an EMBL/GenBank/DDBJ whole genome shotgun (WGS) entry which is preliminary data.</text>
</comment>
<organism evidence="1 2">
    <name type="scientific">Paenibacillus sacheonensis</name>
    <dbReference type="NCBI Taxonomy" id="742054"/>
    <lineage>
        <taxon>Bacteria</taxon>
        <taxon>Bacillati</taxon>
        <taxon>Bacillota</taxon>
        <taxon>Bacilli</taxon>
        <taxon>Bacillales</taxon>
        <taxon>Paenibacillaceae</taxon>
        <taxon>Paenibacillus</taxon>
    </lineage>
</organism>
<dbReference type="AlphaFoldDB" id="A0A7X4YPK6"/>
<dbReference type="RefSeq" id="WP_161698892.1">
    <property type="nucleotide sequence ID" value="NZ_JAAAMU010000006.1"/>
</dbReference>
<proteinExistence type="predicted"/>
<name>A0A7X4YPK6_9BACL</name>
<evidence type="ECO:0000313" key="2">
    <source>
        <dbReference type="Proteomes" id="UP000558113"/>
    </source>
</evidence>
<accession>A0A7X4YPK6</accession>
<dbReference type="OrthoDB" id="2738250at2"/>
<dbReference type="Proteomes" id="UP000558113">
    <property type="component" value="Unassembled WGS sequence"/>
</dbReference>
<gene>
    <name evidence="1" type="ORF">GT003_14505</name>
</gene>